<accession>A0A0N1HEJ7</accession>
<dbReference type="EMBL" id="LFJN01000005">
    <property type="protein sequence ID" value="KPI43437.1"/>
    <property type="molecule type" value="Genomic_DNA"/>
</dbReference>
<evidence type="ECO:0000313" key="4">
    <source>
        <dbReference type="Proteomes" id="UP000038010"/>
    </source>
</evidence>
<evidence type="ECO:0000313" key="3">
    <source>
        <dbReference type="EMBL" id="KPI43437.1"/>
    </source>
</evidence>
<keyword evidence="4" id="KW-1185">Reference proteome</keyword>
<feature type="region of interest" description="Disordered" evidence="1">
    <location>
        <begin position="1"/>
        <end position="56"/>
    </location>
</feature>
<dbReference type="GeneID" id="28739253"/>
<dbReference type="RefSeq" id="XP_018003400.1">
    <property type="nucleotide sequence ID" value="XM_018147373.1"/>
</dbReference>
<reference evidence="3 4" key="1">
    <citation type="submission" date="2015-06" db="EMBL/GenBank/DDBJ databases">
        <title>Draft genome of the ant-associated black yeast Phialophora attae CBS 131958.</title>
        <authorList>
            <person name="Moreno L.F."/>
            <person name="Stielow B.J."/>
            <person name="de Hoog S."/>
            <person name="Vicente V.A."/>
            <person name="Weiss V.A."/>
            <person name="de Vries M."/>
            <person name="Cruz L.M."/>
            <person name="Souza E.M."/>
        </authorList>
    </citation>
    <scope>NUCLEOTIDE SEQUENCE [LARGE SCALE GENOMIC DNA]</scope>
    <source>
        <strain evidence="3 4">CBS 131958</strain>
    </source>
</reference>
<evidence type="ECO:0000256" key="1">
    <source>
        <dbReference type="SAM" id="MobiDB-lite"/>
    </source>
</evidence>
<feature type="compositionally biased region" description="Basic and acidic residues" evidence="1">
    <location>
        <begin position="26"/>
        <end position="46"/>
    </location>
</feature>
<organism evidence="3 4">
    <name type="scientific">Cyphellophora attinorum</name>
    <dbReference type="NCBI Taxonomy" id="1664694"/>
    <lineage>
        <taxon>Eukaryota</taxon>
        <taxon>Fungi</taxon>
        <taxon>Dikarya</taxon>
        <taxon>Ascomycota</taxon>
        <taxon>Pezizomycotina</taxon>
        <taxon>Eurotiomycetes</taxon>
        <taxon>Chaetothyriomycetidae</taxon>
        <taxon>Chaetothyriales</taxon>
        <taxon>Cyphellophoraceae</taxon>
        <taxon>Cyphellophora</taxon>
    </lineage>
</organism>
<dbReference type="Proteomes" id="UP000038010">
    <property type="component" value="Unassembled WGS sequence"/>
</dbReference>
<dbReference type="VEuPathDB" id="FungiDB:AB675_7036"/>
<keyword evidence="2" id="KW-0472">Membrane</keyword>
<dbReference type="AlphaFoldDB" id="A0A0N1HEJ7"/>
<keyword evidence="2" id="KW-0812">Transmembrane</keyword>
<gene>
    <name evidence="3" type="ORF">AB675_7036</name>
</gene>
<keyword evidence="2" id="KW-1133">Transmembrane helix</keyword>
<comment type="caution">
    <text evidence="3">The sequence shown here is derived from an EMBL/GenBank/DDBJ whole genome shotgun (WGS) entry which is preliminary data.</text>
</comment>
<sequence length="143" mass="16108">MPTQLAPNRQERRREARHKQQVAKGKIADRATGARRDRQSNAREINRTNIRHKLGVPDDPTALEKVQSVAMKAYKTSRGAWYEFWMLNAEENKEEAMNAMVGLVLAAIAAILLCCYDRYVVGKAASPMKALNISHIPSGLFEE</sequence>
<feature type="transmembrane region" description="Helical" evidence="2">
    <location>
        <begin position="96"/>
        <end position="116"/>
    </location>
</feature>
<proteinExistence type="predicted"/>
<evidence type="ECO:0000256" key="2">
    <source>
        <dbReference type="SAM" id="Phobius"/>
    </source>
</evidence>
<name>A0A0N1HEJ7_9EURO</name>
<protein>
    <submittedName>
        <fullName evidence="3">Uncharacterized protein</fullName>
    </submittedName>
</protein>